<feature type="region of interest" description="Disordered" evidence="1">
    <location>
        <begin position="325"/>
        <end position="379"/>
    </location>
</feature>
<dbReference type="Proteomes" id="UP001448614">
    <property type="component" value="Unassembled WGS sequence"/>
</dbReference>
<evidence type="ECO:0000313" key="2">
    <source>
        <dbReference type="EMBL" id="MEO3940845.1"/>
    </source>
</evidence>
<dbReference type="Gene3D" id="3.40.50.2000">
    <property type="entry name" value="Glycogen Phosphorylase B"/>
    <property type="match status" value="1"/>
</dbReference>
<dbReference type="PANTHER" id="PTHR12526">
    <property type="entry name" value="GLYCOSYLTRANSFERASE"/>
    <property type="match status" value="1"/>
</dbReference>
<keyword evidence="3" id="KW-1185">Reference proteome</keyword>
<evidence type="ECO:0000313" key="3">
    <source>
        <dbReference type="Proteomes" id="UP001448614"/>
    </source>
</evidence>
<dbReference type="SUPFAM" id="SSF53756">
    <property type="entry name" value="UDP-Glycosyltransferase/glycogen phosphorylase"/>
    <property type="match status" value="1"/>
</dbReference>
<dbReference type="Pfam" id="PF13692">
    <property type="entry name" value="Glyco_trans_1_4"/>
    <property type="match status" value="1"/>
</dbReference>
<name>A0ABV0GQK0_PAENI</name>
<dbReference type="EMBL" id="JBBMFV010000004">
    <property type="protein sequence ID" value="MEO3940845.1"/>
    <property type="molecule type" value="Genomic_DNA"/>
</dbReference>
<gene>
    <name evidence="2" type="ORF">V3C41_07175</name>
</gene>
<organism evidence="2 3">
    <name type="scientific">Paenarthrobacter nicotinovorans</name>
    <name type="common">Arthrobacter nicotinovorans</name>
    <dbReference type="NCBI Taxonomy" id="29320"/>
    <lineage>
        <taxon>Bacteria</taxon>
        <taxon>Bacillati</taxon>
        <taxon>Actinomycetota</taxon>
        <taxon>Actinomycetes</taxon>
        <taxon>Micrococcales</taxon>
        <taxon>Micrococcaceae</taxon>
        <taxon>Paenarthrobacter</taxon>
    </lineage>
</organism>
<dbReference type="RefSeq" id="WP_347782234.1">
    <property type="nucleotide sequence ID" value="NZ_JBBMFV010000004.1"/>
</dbReference>
<accession>A0ABV0GQK0</accession>
<sequence length="379" mass="41010">MRILVWHVHGGWMEAFVRGRHEYLLPASSDGGAWGLGRGGRDWPAAAIEVDLETLDPASVDAVVLQRPEEIAAVARSLGRRPGVDLPAVYLEHNTPKGDVPFTLHPLADQGTIPVVHVTHFNQLFWDTGTATTTVIEHGIPDPGHLYTGEQEEMGVVVNEPVRRGRVTGTDLLPGFAGVGPLRVFGMGTEALPAALNLKGYGLSEERLHIAGDVQAPKLHQELARCRLYLHPLRWTSLGLALLEAMHLGMPVLALATTEAGRAVPHGAGLVSNDVDDLQKFARRLLDDPDDAYAMGMIAREAALQRYGLNKFLRAWDELLAELPKGTRPGSRPQSGTAFAGHEANTGNHANARDDSNATHDTNASHDSNATHDTERTHP</sequence>
<reference evidence="2 3" key="1">
    <citation type="journal article" date="2024" name="Appl. Microbiol. Biotechnol.">
        <title>Biosynthetic gene clusters with biotechnological applications in novel Antarctic isolates from Actinomycetota.</title>
        <authorList>
            <person name="Bruna P."/>
            <person name="Nunez-Montero K."/>
            <person name="Contreras M.J."/>
            <person name="Leal K."/>
            <person name="Garcia M."/>
            <person name="Abanto M."/>
            <person name="Barrientos L."/>
        </authorList>
    </citation>
    <scope>NUCLEOTIDE SEQUENCE [LARGE SCALE GENOMIC DNA]</scope>
    <source>
        <strain evidence="2 3">Se16.17</strain>
    </source>
</reference>
<dbReference type="PANTHER" id="PTHR12526:SF627">
    <property type="entry name" value="D-RHAMNOSYLTRANSFERASE WBPZ"/>
    <property type="match status" value="1"/>
</dbReference>
<feature type="compositionally biased region" description="Polar residues" evidence="1">
    <location>
        <begin position="359"/>
        <end position="368"/>
    </location>
</feature>
<proteinExistence type="predicted"/>
<comment type="caution">
    <text evidence="2">The sequence shown here is derived from an EMBL/GenBank/DDBJ whole genome shotgun (WGS) entry which is preliminary data.</text>
</comment>
<protein>
    <submittedName>
        <fullName evidence="2">Glycosyltransferase</fullName>
    </submittedName>
</protein>
<evidence type="ECO:0000256" key="1">
    <source>
        <dbReference type="SAM" id="MobiDB-lite"/>
    </source>
</evidence>
<feature type="compositionally biased region" description="Basic and acidic residues" evidence="1">
    <location>
        <begin position="369"/>
        <end position="379"/>
    </location>
</feature>